<protein>
    <recommendedName>
        <fullName evidence="4">Elongation factor Ts, mitochondrial</fullName>
        <shortName evidence="4">EF-Ts</shortName>
        <shortName evidence="4">EF-TsMt</shortName>
    </recommendedName>
</protein>
<gene>
    <name evidence="4" type="primary">EFTS</name>
    <name evidence="6" type="ORF">BQ4739_LOCUS15492</name>
</gene>
<comment type="similarity">
    <text evidence="1 4">Belongs to the EF-Ts family.</text>
</comment>
<dbReference type="Gene3D" id="1.10.8.10">
    <property type="entry name" value="DNA helicase RuvA subunit, C-terminal domain"/>
    <property type="match status" value="1"/>
</dbReference>
<keyword evidence="7" id="KW-1185">Reference proteome</keyword>
<dbReference type="Gene3D" id="1.10.286.20">
    <property type="match status" value="1"/>
</dbReference>
<dbReference type="STRING" id="3088.A0A383WDW1"/>
<accession>A0A383WDW1</accession>
<comment type="function">
    <text evidence="4">Associates with the EF-Tu.GDP complex and induces the exchange of GDP to GTP. It remains bound to the aminoacyl-tRNA.EF-Tu.GTP complex up to the GTP hydrolysis stage on the ribosome.</text>
</comment>
<evidence type="ECO:0000256" key="1">
    <source>
        <dbReference type="ARBA" id="ARBA00005532"/>
    </source>
</evidence>
<dbReference type="SUPFAM" id="SSF54713">
    <property type="entry name" value="Elongation factor Ts (EF-Ts), dimerisation domain"/>
    <property type="match status" value="2"/>
</dbReference>
<sequence length="393" mass="40256">MLRQCSTPLVRSALLGPQWQQLAAAAANTASSWPCSASSCLQDSTAAAAGTGRSYSAAGMPANAMDMIKELRKTSGAPIADVKSCLAAAGWDMGAAMEALRLKGLAAAVKKASRHASEGLVAVAQLGHELVSVVEINSETDFVGRSAPFQQLAAAAAKAALGLAPQAAAAAGQVHEIDFQQLAAARLGDGSSIEEGCALLAGQVRENIALRRGYLVSAGPHGVVSSYVHMPVALGAGRIAAVVALQAGAQLEQAAQAQLHQLGSNLAMHSAGMASQFISRQAMPAAALATARTDFESATAAQMPGKPAEVLAKIVDGKVAKWCKDVCLLDQKYLLDDSLTVSQLLKQQAQQLQLQGGLTVSALLRVQVGEGLQREDAGKLDFAAEVAAMAGSK</sequence>
<dbReference type="InterPro" id="IPR036402">
    <property type="entry name" value="EF-Ts_dimer_sf"/>
</dbReference>
<name>A0A383WDW1_TETOB</name>
<feature type="domain" description="Translation elongation factor EFTs/EF1B dimerisation" evidence="5">
    <location>
        <begin position="132"/>
        <end position="370"/>
    </location>
</feature>
<evidence type="ECO:0000259" key="5">
    <source>
        <dbReference type="Pfam" id="PF00889"/>
    </source>
</evidence>
<comment type="subcellular location">
    <subcellularLocation>
        <location evidence="4">Mitochondrion</location>
    </subcellularLocation>
</comment>
<keyword evidence="4" id="KW-0496">Mitochondrion</keyword>
<dbReference type="SUPFAM" id="SSF46934">
    <property type="entry name" value="UBA-like"/>
    <property type="match status" value="1"/>
</dbReference>
<dbReference type="Proteomes" id="UP000256970">
    <property type="component" value="Unassembled WGS sequence"/>
</dbReference>
<dbReference type="GO" id="GO:0005739">
    <property type="term" value="C:mitochondrion"/>
    <property type="evidence" value="ECO:0007669"/>
    <property type="project" value="UniProtKB-SubCell"/>
</dbReference>
<dbReference type="InterPro" id="IPR014039">
    <property type="entry name" value="Transl_elong_EFTs/EF1B_dimer"/>
</dbReference>
<proteinExistence type="inferred from homology"/>
<dbReference type="PANTHER" id="PTHR11741">
    <property type="entry name" value="ELONGATION FACTOR TS"/>
    <property type="match status" value="1"/>
</dbReference>
<dbReference type="GO" id="GO:0003746">
    <property type="term" value="F:translation elongation factor activity"/>
    <property type="evidence" value="ECO:0007669"/>
    <property type="project" value="UniProtKB-UniRule"/>
</dbReference>
<dbReference type="AlphaFoldDB" id="A0A383WDW1"/>
<dbReference type="InterPro" id="IPR001816">
    <property type="entry name" value="Transl_elong_EFTs/EF1B"/>
</dbReference>
<dbReference type="PANTHER" id="PTHR11741:SF0">
    <property type="entry name" value="ELONGATION FACTOR TS, MITOCHONDRIAL"/>
    <property type="match status" value="1"/>
</dbReference>
<organism evidence="6 7">
    <name type="scientific">Tetradesmus obliquus</name>
    <name type="common">Green alga</name>
    <name type="synonym">Acutodesmus obliquus</name>
    <dbReference type="NCBI Taxonomy" id="3088"/>
    <lineage>
        <taxon>Eukaryota</taxon>
        <taxon>Viridiplantae</taxon>
        <taxon>Chlorophyta</taxon>
        <taxon>core chlorophytes</taxon>
        <taxon>Chlorophyceae</taxon>
        <taxon>CS clade</taxon>
        <taxon>Sphaeropleales</taxon>
        <taxon>Scenedesmaceae</taxon>
        <taxon>Tetradesmus</taxon>
    </lineage>
</organism>
<dbReference type="GO" id="GO:0070125">
    <property type="term" value="P:mitochondrial translational elongation"/>
    <property type="evidence" value="ECO:0007669"/>
    <property type="project" value="TreeGrafter"/>
</dbReference>
<evidence type="ECO:0000313" key="6">
    <source>
        <dbReference type="EMBL" id="SZX75194.1"/>
    </source>
</evidence>
<evidence type="ECO:0000313" key="7">
    <source>
        <dbReference type="Proteomes" id="UP000256970"/>
    </source>
</evidence>
<evidence type="ECO:0000256" key="3">
    <source>
        <dbReference type="ARBA" id="ARBA00022917"/>
    </source>
</evidence>
<reference evidence="6 7" key="1">
    <citation type="submission" date="2016-10" db="EMBL/GenBank/DDBJ databases">
        <authorList>
            <person name="Cai Z."/>
        </authorList>
    </citation>
    <scope>NUCLEOTIDE SEQUENCE [LARGE SCALE GENOMIC DNA]</scope>
</reference>
<keyword evidence="2 4" id="KW-0251">Elongation factor</keyword>
<dbReference type="EMBL" id="FNXT01001226">
    <property type="protein sequence ID" value="SZX75194.1"/>
    <property type="molecule type" value="Genomic_DNA"/>
</dbReference>
<dbReference type="Pfam" id="PF00889">
    <property type="entry name" value="EF_TS"/>
    <property type="match status" value="1"/>
</dbReference>
<dbReference type="FunFam" id="1.10.8.10:FF:000001">
    <property type="entry name" value="Elongation factor Ts"/>
    <property type="match status" value="1"/>
</dbReference>
<evidence type="ECO:0000256" key="4">
    <source>
        <dbReference type="HAMAP-Rule" id="MF_03135"/>
    </source>
</evidence>
<evidence type="ECO:0000256" key="2">
    <source>
        <dbReference type="ARBA" id="ARBA00022768"/>
    </source>
</evidence>
<keyword evidence="3 4" id="KW-0648">Protein biosynthesis</keyword>
<dbReference type="HAMAP" id="MF_00050">
    <property type="entry name" value="EF_Ts"/>
    <property type="match status" value="1"/>
</dbReference>
<dbReference type="InterPro" id="IPR009060">
    <property type="entry name" value="UBA-like_sf"/>
</dbReference>
<dbReference type="Gene3D" id="3.30.479.20">
    <property type="entry name" value="Elongation factor Ts, dimerisation domain"/>
    <property type="match status" value="2"/>
</dbReference>
<dbReference type="NCBIfam" id="TIGR00116">
    <property type="entry name" value="tsf"/>
    <property type="match status" value="1"/>
</dbReference>